<evidence type="ECO:0000313" key="2">
    <source>
        <dbReference type="Proteomes" id="UP000194903"/>
    </source>
</evidence>
<proteinExistence type="predicted"/>
<accession>A0A252F6Q9</accession>
<dbReference type="Pfam" id="PF12993">
    <property type="entry name" value="DUF3877"/>
    <property type="match status" value="1"/>
</dbReference>
<dbReference type="InterPro" id="IPR024539">
    <property type="entry name" value="DUF3877"/>
</dbReference>
<organism evidence="1 2">
    <name type="scientific">Butyricicoccus porcorum</name>
    <dbReference type="NCBI Taxonomy" id="1945634"/>
    <lineage>
        <taxon>Bacteria</taxon>
        <taxon>Bacillati</taxon>
        <taxon>Bacillota</taxon>
        <taxon>Clostridia</taxon>
        <taxon>Eubacteriales</taxon>
        <taxon>Butyricicoccaceae</taxon>
        <taxon>Butyricicoccus</taxon>
    </lineage>
</organism>
<dbReference type="RefSeq" id="WP_087017388.1">
    <property type="nucleotide sequence ID" value="NZ_NHOC01000002.1"/>
</dbReference>
<dbReference type="Proteomes" id="UP000194903">
    <property type="component" value="Unassembled WGS sequence"/>
</dbReference>
<evidence type="ECO:0000313" key="1">
    <source>
        <dbReference type="EMBL" id="OUM21444.1"/>
    </source>
</evidence>
<dbReference type="AlphaFoldDB" id="A0A252F6Q9"/>
<protein>
    <submittedName>
        <fullName evidence="1">Uncharacterized protein</fullName>
    </submittedName>
</protein>
<dbReference type="EMBL" id="NHOC01000002">
    <property type="protein sequence ID" value="OUM21444.1"/>
    <property type="molecule type" value="Genomic_DNA"/>
</dbReference>
<gene>
    <name evidence="1" type="ORF">CBW42_02400</name>
</gene>
<reference evidence="1 2" key="1">
    <citation type="submission" date="2017-05" db="EMBL/GenBank/DDBJ databases">
        <title>Butyricicoccus porcorum sp. nov. a butyrate-producing bacterium from the swine intestinal tract.</title>
        <authorList>
            <person name="Trachsel J."/>
            <person name="Humphrey S."/>
            <person name="Allen H.K."/>
        </authorList>
    </citation>
    <scope>NUCLEOTIDE SEQUENCE [LARGE SCALE GENOMIC DNA]</scope>
    <source>
        <strain evidence="1">BB10</strain>
    </source>
</reference>
<comment type="caution">
    <text evidence="1">The sequence shown here is derived from an EMBL/GenBank/DDBJ whole genome shotgun (WGS) entry which is preliminary data.</text>
</comment>
<dbReference type="OrthoDB" id="1820637at2"/>
<sequence length="181" mass="20641">MDQTLDFEALKQGLIDLVQESQIKVGYTKNAVGLYYPLDSLNHLLGAEQSADEMEDSLRRFCGYAKDPLGEITVTRDGELFCITISEEGAAYVHDSCGDNAFLRAFIQQIGTHPCGLDDLLAVFRQYSTHVVCQKIDNEEFDYLVYFADGRPDSYRYCIRLEMGHAIYHRFTDKDYQAFGF</sequence>
<keyword evidence="2" id="KW-1185">Reference proteome</keyword>
<name>A0A252F6Q9_9FIRM</name>